<sequence length="401" mass="43146">MEHDASIDNQIITGTCHQPTAFSTNSMDTVVNKLEQKHELTLPWPAYALGWSNVAPNPRLFVGSFLVSSFNSIHGIDLHLSEAETGGNLSYRPSCTSPTDGLPVSQIVCQPSKHGLVDGGEELVAASSDAVRLWRAFLPEADNQLAAIQAAEKGLTAPPPGMVLVAELANRRQSQRAPLTGLDWAAADSRLLITSSIDTTCTVWDLEASKIKTQLIAHDRSVLDVQSANGQSDIFGSAGEDGSVRLFDLRSLDQSTILFESGDTSGKEGSASPLLRLRFNKSDENYLAVLEMGSLSALVLDVRMPGVQVARLCGHTTPPTSLAWHPLSRNHLVTGGDDGCTHLWDLNKAAPERSSGFQFTAAPEMTFESESPVHNLTWSKDDSNNCFLAIGLSDKIKIVTS</sequence>
<evidence type="ECO:0000313" key="2">
    <source>
        <dbReference type="Proteomes" id="UP001165960"/>
    </source>
</evidence>
<organism evidence="1 2">
    <name type="scientific">Entomophthora muscae</name>
    <dbReference type="NCBI Taxonomy" id="34485"/>
    <lineage>
        <taxon>Eukaryota</taxon>
        <taxon>Fungi</taxon>
        <taxon>Fungi incertae sedis</taxon>
        <taxon>Zoopagomycota</taxon>
        <taxon>Entomophthoromycotina</taxon>
        <taxon>Entomophthoromycetes</taxon>
        <taxon>Entomophthorales</taxon>
        <taxon>Entomophthoraceae</taxon>
        <taxon>Entomophthora</taxon>
    </lineage>
</organism>
<evidence type="ECO:0000313" key="1">
    <source>
        <dbReference type="EMBL" id="KAJ9075359.1"/>
    </source>
</evidence>
<accession>A0ACC2TL77</accession>
<dbReference type="EMBL" id="QTSX02002504">
    <property type="protein sequence ID" value="KAJ9075359.1"/>
    <property type="molecule type" value="Genomic_DNA"/>
</dbReference>
<gene>
    <name evidence="1" type="ORF">DSO57_1036939</name>
</gene>
<dbReference type="Proteomes" id="UP001165960">
    <property type="component" value="Unassembled WGS sequence"/>
</dbReference>
<proteinExistence type="predicted"/>
<comment type="caution">
    <text evidence="1">The sequence shown here is derived from an EMBL/GenBank/DDBJ whole genome shotgun (WGS) entry which is preliminary data.</text>
</comment>
<reference evidence="1" key="1">
    <citation type="submission" date="2022-04" db="EMBL/GenBank/DDBJ databases">
        <title>Genome of the entomopathogenic fungus Entomophthora muscae.</title>
        <authorList>
            <person name="Elya C."/>
            <person name="Lovett B.R."/>
            <person name="Lee E."/>
            <person name="Macias A.M."/>
            <person name="Hajek A.E."/>
            <person name="De Bivort B.L."/>
            <person name="Kasson M.T."/>
            <person name="De Fine Licht H.H."/>
            <person name="Stajich J.E."/>
        </authorList>
    </citation>
    <scope>NUCLEOTIDE SEQUENCE</scope>
    <source>
        <strain evidence="1">Berkeley</strain>
    </source>
</reference>
<name>A0ACC2TL77_9FUNG</name>
<keyword evidence="2" id="KW-1185">Reference proteome</keyword>
<protein>
    <submittedName>
        <fullName evidence="1">Uncharacterized protein</fullName>
    </submittedName>
</protein>